<evidence type="ECO:0000313" key="3">
    <source>
        <dbReference type="Proteomes" id="UP000625711"/>
    </source>
</evidence>
<reference evidence="2" key="1">
    <citation type="submission" date="2020-08" db="EMBL/GenBank/DDBJ databases">
        <title>Genome sequencing and assembly of the red palm weevil Rhynchophorus ferrugineus.</title>
        <authorList>
            <person name="Dias G.B."/>
            <person name="Bergman C.M."/>
            <person name="Manee M."/>
        </authorList>
    </citation>
    <scope>NUCLEOTIDE SEQUENCE</scope>
    <source>
        <strain evidence="2">AA-2017</strain>
        <tissue evidence="2">Whole larva</tissue>
    </source>
</reference>
<name>A0A834MG87_RHYFE</name>
<sequence length="241" mass="26958">MLRPIKHLDLHLRGGGFTDWSLERRGRRGANRIDPGWKPTPPEAGNRVQQVRSVWETLGALSPRGPGDSAAFVRPDVLPRSPHLRSAIECRTETPTTSSTRPTRDGEEEIGEGSADCAFNRNEETTGIVDRVRLSGEHRFSIISYSISPGSEMKNGLSINKAAGPFPIFDCSTDPGMFRKYRERRKKGTRTYHEIFKADGKSQRVNPIRRLCLPPSPPPPPPLALPGERRRKKPAEMTSMR</sequence>
<feature type="region of interest" description="Disordered" evidence="1">
    <location>
        <begin position="92"/>
        <end position="112"/>
    </location>
</feature>
<keyword evidence="3" id="KW-1185">Reference proteome</keyword>
<gene>
    <name evidence="2" type="ORF">GWI33_002702</name>
</gene>
<protein>
    <submittedName>
        <fullName evidence="2">Uncharacterized protein</fullName>
    </submittedName>
</protein>
<organism evidence="2 3">
    <name type="scientific">Rhynchophorus ferrugineus</name>
    <name type="common">Red palm weevil</name>
    <name type="synonym">Curculio ferrugineus</name>
    <dbReference type="NCBI Taxonomy" id="354439"/>
    <lineage>
        <taxon>Eukaryota</taxon>
        <taxon>Metazoa</taxon>
        <taxon>Ecdysozoa</taxon>
        <taxon>Arthropoda</taxon>
        <taxon>Hexapoda</taxon>
        <taxon>Insecta</taxon>
        <taxon>Pterygota</taxon>
        <taxon>Neoptera</taxon>
        <taxon>Endopterygota</taxon>
        <taxon>Coleoptera</taxon>
        <taxon>Polyphaga</taxon>
        <taxon>Cucujiformia</taxon>
        <taxon>Curculionidae</taxon>
        <taxon>Dryophthorinae</taxon>
        <taxon>Rhynchophorus</taxon>
    </lineage>
</organism>
<feature type="region of interest" description="Disordered" evidence="1">
    <location>
        <begin position="198"/>
        <end position="241"/>
    </location>
</feature>
<dbReference type="EMBL" id="JAACXV010000175">
    <property type="protein sequence ID" value="KAF7282388.1"/>
    <property type="molecule type" value="Genomic_DNA"/>
</dbReference>
<evidence type="ECO:0000256" key="1">
    <source>
        <dbReference type="SAM" id="MobiDB-lite"/>
    </source>
</evidence>
<evidence type="ECO:0000313" key="2">
    <source>
        <dbReference type="EMBL" id="KAF7282388.1"/>
    </source>
</evidence>
<feature type="compositionally biased region" description="Pro residues" evidence="1">
    <location>
        <begin position="214"/>
        <end position="224"/>
    </location>
</feature>
<dbReference type="AlphaFoldDB" id="A0A834MG87"/>
<accession>A0A834MG87</accession>
<dbReference type="Proteomes" id="UP000625711">
    <property type="component" value="Unassembled WGS sequence"/>
</dbReference>
<proteinExistence type="predicted"/>
<comment type="caution">
    <text evidence="2">The sequence shown here is derived from an EMBL/GenBank/DDBJ whole genome shotgun (WGS) entry which is preliminary data.</text>
</comment>